<feature type="region of interest" description="Disordered" evidence="6">
    <location>
        <begin position="1"/>
        <end position="29"/>
    </location>
</feature>
<dbReference type="CDD" id="cd09397">
    <property type="entry name" value="LIM1_UF1"/>
    <property type="match status" value="1"/>
</dbReference>
<dbReference type="SUPFAM" id="SSF57716">
    <property type="entry name" value="Glucocorticoid receptor-like (DNA-binding domain)"/>
    <property type="match status" value="2"/>
</dbReference>
<protein>
    <recommendedName>
        <fullName evidence="7">LIM zinc-binding domain-containing protein</fullName>
    </recommendedName>
</protein>
<keyword evidence="2" id="KW-0677">Repeat</keyword>
<evidence type="ECO:0000256" key="5">
    <source>
        <dbReference type="PROSITE-ProRule" id="PRU00125"/>
    </source>
</evidence>
<organism evidence="8 9">
    <name type="scientific">Paramarasmius palmivorus</name>
    <dbReference type="NCBI Taxonomy" id="297713"/>
    <lineage>
        <taxon>Eukaryota</taxon>
        <taxon>Fungi</taxon>
        <taxon>Dikarya</taxon>
        <taxon>Basidiomycota</taxon>
        <taxon>Agaricomycotina</taxon>
        <taxon>Agaricomycetes</taxon>
        <taxon>Agaricomycetidae</taxon>
        <taxon>Agaricales</taxon>
        <taxon>Marasmiineae</taxon>
        <taxon>Marasmiaceae</taxon>
        <taxon>Paramarasmius</taxon>
    </lineage>
</organism>
<dbReference type="PANTHER" id="PTHR24205:SF16">
    <property type="entry name" value="GH01042P-RELATED"/>
    <property type="match status" value="1"/>
</dbReference>
<feature type="compositionally biased region" description="Acidic residues" evidence="6">
    <location>
        <begin position="172"/>
        <end position="182"/>
    </location>
</feature>
<sequence>MSSAPIAIPRSPQTPVPHPLSMSVPRSPEPDTVIGGEAGMAGVGRRGFAAAAQAALFIVPSQVGSTLRPNAPQFLDIVAAQRTNGTPPLTSGSHSPGFSPISSSPLSPRTPDVLTPGVAPAFSDGSKTPQGRMSPAGDLAPESSKEFTNSRHGPTDSISSQSSYGLAYADSSEYDDQDDEDMRELMRRSNSARMSRSLSRKSLKGKEPAPPVPAVPSMPHHNKNSASISSQRTVDGKENSALSASPDEEKQQISFTLRDEGFSPTTSKFPQTPTSPPAKGAPLRSNTVQGVGYTSPKSEIPKLPARSNTERGSTEKGVERKKRSKTCVRCEKRIEDGRWIQVDSGSVLCERCWKTMYLPKCRRCNLPIEKHAVSSSDGQLKGKYHKDCFNCHTCHKPFPNKTFYVYEGKPFCAYHYHEANRSLCAAPTCGQPIEGPCAVSHTGLRYHPEHMLCEYPGAPMCQERLTEYWEIDGRMLCEKHAKRASQGVFGLYGYGDDDDDLSHYGDDDDDVDDSWEDRKGLKRVTMFIDLGGRGSGIEGSDLR</sequence>
<dbReference type="EMBL" id="JAYKXP010000008">
    <property type="protein sequence ID" value="KAK7054700.1"/>
    <property type="molecule type" value="Genomic_DNA"/>
</dbReference>
<reference evidence="8 9" key="1">
    <citation type="submission" date="2024-01" db="EMBL/GenBank/DDBJ databases">
        <title>A draft genome for a cacao thread blight-causing isolate of Paramarasmius palmivorus.</title>
        <authorList>
            <person name="Baruah I.K."/>
            <person name="Bukari Y."/>
            <person name="Amoako-Attah I."/>
            <person name="Meinhardt L.W."/>
            <person name="Bailey B.A."/>
            <person name="Cohen S.P."/>
        </authorList>
    </citation>
    <scope>NUCLEOTIDE SEQUENCE [LARGE SCALE GENOMIC DNA]</scope>
    <source>
        <strain evidence="8 9">GH-12</strain>
    </source>
</reference>
<dbReference type="GO" id="GO:0003712">
    <property type="term" value="F:transcription coregulator activity"/>
    <property type="evidence" value="ECO:0007669"/>
    <property type="project" value="TreeGrafter"/>
</dbReference>
<feature type="compositionally biased region" description="Basic and acidic residues" evidence="6">
    <location>
        <begin position="247"/>
        <end position="261"/>
    </location>
</feature>
<evidence type="ECO:0000256" key="3">
    <source>
        <dbReference type="ARBA" id="ARBA00022833"/>
    </source>
</evidence>
<keyword evidence="1 5" id="KW-0479">Metal-binding</keyword>
<feature type="compositionally biased region" description="Polar residues" evidence="6">
    <location>
        <begin position="150"/>
        <end position="164"/>
    </location>
</feature>
<dbReference type="InterPro" id="IPR001781">
    <property type="entry name" value="Znf_LIM"/>
</dbReference>
<feature type="compositionally biased region" description="Low complexity" evidence="6">
    <location>
        <begin position="91"/>
        <end position="107"/>
    </location>
</feature>
<evidence type="ECO:0000256" key="2">
    <source>
        <dbReference type="ARBA" id="ARBA00022737"/>
    </source>
</evidence>
<evidence type="ECO:0000313" key="9">
    <source>
        <dbReference type="Proteomes" id="UP001383192"/>
    </source>
</evidence>
<feature type="domain" description="LIM zinc-binding" evidence="7">
    <location>
        <begin position="359"/>
        <end position="422"/>
    </location>
</feature>
<dbReference type="GO" id="GO:0046872">
    <property type="term" value="F:metal ion binding"/>
    <property type="evidence" value="ECO:0007669"/>
    <property type="project" value="UniProtKB-KW"/>
</dbReference>
<dbReference type="GO" id="GO:0005634">
    <property type="term" value="C:nucleus"/>
    <property type="evidence" value="ECO:0007669"/>
    <property type="project" value="TreeGrafter"/>
</dbReference>
<gene>
    <name evidence="8" type="ORF">VNI00_003163</name>
</gene>
<feature type="region of interest" description="Disordered" evidence="6">
    <location>
        <begin position="85"/>
        <end position="318"/>
    </location>
</feature>
<accession>A0AAW0DTW7</accession>
<evidence type="ECO:0000313" key="8">
    <source>
        <dbReference type="EMBL" id="KAK7054700.1"/>
    </source>
</evidence>
<dbReference type="Gene3D" id="2.10.110.10">
    <property type="entry name" value="Cysteine Rich Protein"/>
    <property type="match status" value="2"/>
</dbReference>
<dbReference type="PROSITE" id="PS00478">
    <property type="entry name" value="LIM_DOMAIN_1"/>
    <property type="match status" value="1"/>
</dbReference>
<name>A0AAW0DTW7_9AGAR</name>
<dbReference type="AlphaFoldDB" id="A0AAW0DTW7"/>
<feature type="compositionally biased region" description="Basic and acidic residues" evidence="6">
    <location>
        <begin position="308"/>
        <end position="318"/>
    </location>
</feature>
<feature type="compositionally biased region" description="Low complexity" evidence="6">
    <location>
        <begin position="188"/>
        <end position="197"/>
    </location>
</feature>
<proteinExistence type="predicted"/>
<dbReference type="Pfam" id="PF00412">
    <property type="entry name" value="LIM"/>
    <property type="match status" value="1"/>
</dbReference>
<dbReference type="SMART" id="SM00132">
    <property type="entry name" value="LIM"/>
    <property type="match status" value="2"/>
</dbReference>
<keyword evidence="3 5" id="KW-0862">Zinc</keyword>
<dbReference type="GO" id="GO:0030695">
    <property type="term" value="F:GTPase regulator activity"/>
    <property type="evidence" value="ECO:0007669"/>
    <property type="project" value="UniProtKB-ARBA"/>
</dbReference>
<feature type="compositionally biased region" description="Polar residues" evidence="6">
    <location>
        <begin position="263"/>
        <end position="272"/>
    </location>
</feature>
<evidence type="ECO:0000256" key="1">
    <source>
        <dbReference type="ARBA" id="ARBA00022723"/>
    </source>
</evidence>
<dbReference type="PANTHER" id="PTHR24205">
    <property type="entry name" value="FOUR AND A HALF LIM DOMAINS PROTEIN"/>
    <property type="match status" value="1"/>
</dbReference>
<evidence type="ECO:0000256" key="4">
    <source>
        <dbReference type="ARBA" id="ARBA00023038"/>
    </source>
</evidence>
<keyword evidence="9" id="KW-1185">Reference proteome</keyword>
<keyword evidence="4 5" id="KW-0440">LIM domain</keyword>
<feature type="compositionally biased region" description="Polar residues" evidence="6">
    <location>
        <begin position="224"/>
        <end position="233"/>
    </location>
</feature>
<dbReference type="PROSITE" id="PS50023">
    <property type="entry name" value="LIM_DOMAIN_2"/>
    <property type="match status" value="1"/>
</dbReference>
<comment type="caution">
    <text evidence="8">The sequence shown here is derived from an EMBL/GenBank/DDBJ whole genome shotgun (WGS) entry which is preliminary data.</text>
</comment>
<dbReference type="Proteomes" id="UP001383192">
    <property type="component" value="Unassembled WGS sequence"/>
</dbReference>
<evidence type="ECO:0000256" key="6">
    <source>
        <dbReference type="SAM" id="MobiDB-lite"/>
    </source>
</evidence>
<evidence type="ECO:0000259" key="7">
    <source>
        <dbReference type="PROSITE" id="PS50023"/>
    </source>
</evidence>